<keyword evidence="2" id="KW-0614">Plasmid</keyword>
<dbReference type="Proteomes" id="UP000249616">
    <property type="component" value="Plasmid unnamed1"/>
</dbReference>
<sequence length="90" mass="9495">MARTHVQNVLTAAGTNIVRLSKYLSPGFTPPTDPGPVADSRASAAACLPEDHQQHPGSEPEPVLVDKATHGSSSMCGWPGDSGQTWSWRS</sequence>
<evidence type="ECO:0000313" key="2">
    <source>
        <dbReference type="EMBL" id="AWW43536.1"/>
    </source>
</evidence>
<proteinExistence type="predicted"/>
<dbReference type="KEGG" id="scad:DN051_44250"/>
<dbReference type="EMBL" id="CP030074">
    <property type="protein sequence ID" value="AWW43536.1"/>
    <property type="molecule type" value="Genomic_DNA"/>
</dbReference>
<reference evidence="3" key="1">
    <citation type="submission" date="2018-06" db="EMBL/GenBank/DDBJ databases">
        <authorList>
            <person name="Li K."/>
        </authorList>
    </citation>
    <scope>NUCLEOTIDE SEQUENCE [LARGE SCALE GENOMIC DNA]</scope>
    <source>
        <strain evidence="3">ZFG47</strain>
        <plasmid evidence="3">unnamed1</plasmid>
    </source>
</reference>
<gene>
    <name evidence="2" type="ORF">DN051_44250</name>
</gene>
<geneLocation type="plasmid" evidence="2 3">
    <name>unnamed1</name>
</geneLocation>
<name>A0A2Z4JEU8_9ACTN</name>
<evidence type="ECO:0000256" key="1">
    <source>
        <dbReference type="SAM" id="MobiDB-lite"/>
    </source>
</evidence>
<keyword evidence="3" id="KW-1185">Reference proteome</keyword>
<organism evidence="2 3">
    <name type="scientific">Streptomyces cadmiisoli</name>
    <dbReference type="NCBI Taxonomy" id="2184053"/>
    <lineage>
        <taxon>Bacteria</taxon>
        <taxon>Bacillati</taxon>
        <taxon>Actinomycetota</taxon>
        <taxon>Actinomycetes</taxon>
        <taxon>Kitasatosporales</taxon>
        <taxon>Streptomycetaceae</taxon>
        <taxon>Streptomyces</taxon>
        <taxon>Streptomyces aurantiacus group</taxon>
    </lineage>
</organism>
<accession>A0A2Z4JEU8</accession>
<dbReference type="AlphaFoldDB" id="A0A2Z4JEU8"/>
<feature type="region of interest" description="Disordered" evidence="1">
    <location>
        <begin position="28"/>
        <end position="90"/>
    </location>
</feature>
<protein>
    <submittedName>
        <fullName evidence="2">Uncharacterized protein</fullName>
    </submittedName>
</protein>
<evidence type="ECO:0000313" key="3">
    <source>
        <dbReference type="Proteomes" id="UP000249616"/>
    </source>
</evidence>